<feature type="compositionally biased region" description="Polar residues" evidence="1">
    <location>
        <begin position="158"/>
        <end position="171"/>
    </location>
</feature>
<dbReference type="Pfam" id="PF08208">
    <property type="entry name" value="RNA_polI_A34"/>
    <property type="match status" value="1"/>
</dbReference>
<feature type="region of interest" description="Disordered" evidence="1">
    <location>
        <begin position="291"/>
        <end position="417"/>
    </location>
</feature>
<dbReference type="PANTHER" id="PTHR28155">
    <property type="entry name" value="ACR243WP"/>
    <property type="match status" value="1"/>
</dbReference>
<keyword evidence="3" id="KW-1185">Reference proteome</keyword>
<dbReference type="GO" id="GO:0006360">
    <property type="term" value="P:transcription by RNA polymerase I"/>
    <property type="evidence" value="ECO:0007669"/>
    <property type="project" value="InterPro"/>
</dbReference>
<feature type="compositionally biased region" description="Low complexity" evidence="1">
    <location>
        <begin position="137"/>
        <end position="146"/>
    </location>
</feature>
<comment type="caution">
    <text evidence="2">The sequence shown here is derived from an EMBL/GenBank/DDBJ whole genome shotgun (WGS) entry which is preliminary data.</text>
</comment>
<dbReference type="GO" id="GO:0000428">
    <property type="term" value="C:DNA-directed RNA polymerase complex"/>
    <property type="evidence" value="ECO:0007669"/>
    <property type="project" value="UniProtKB-KW"/>
</dbReference>
<feature type="compositionally biased region" description="Polar residues" evidence="1">
    <location>
        <begin position="292"/>
        <end position="312"/>
    </location>
</feature>
<gene>
    <name evidence="2" type="ORF">BDV95DRAFT_525363</name>
</gene>
<accession>A0A7C8MK89</accession>
<evidence type="ECO:0000313" key="2">
    <source>
        <dbReference type="EMBL" id="KAF2869165.1"/>
    </source>
</evidence>
<feature type="compositionally biased region" description="Basic and acidic residues" evidence="1">
    <location>
        <begin position="367"/>
        <end position="377"/>
    </location>
</feature>
<dbReference type="InterPro" id="IPR013240">
    <property type="entry name" value="DNA-dir_RNA_pol1_su_RPA34"/>
</dbReference>
<organism evidence="2 3">
    <name type="scientific">Massariosphaeria phaeospora</name>
    <dbReference type="NCBI Taxonomy" id="100035"/>
    <lineage>
        <taxon>Eukaryota</taxon>
        <taxon>Fungi</taxon>
        <taxon>Dikarya</taxon>
        <taxon>Ascomycota</taxon>
        <taxon>Pezizomycotina</taxon>
        <taxon>Dothideomycetes</taxon>
        <taxon>Pleosporomycetidae</taxon>
        <taxon>Pleosporales</taxon>
        <taxon>Pleosporales incertae sedis</taxon>
        <taxon>Massariosphaeria</taxon>
    </lineage>
</organism>
<evidence type="ECO:0000256" key="1">
    <source>
        <dbReference type="SAM" id="MobiDB-lite"/>
    </source>
</evidence>
<feature type="region of interest" description="Disordered" evidence="1">
    <location>
        <begin position="1"/>
        <end position="186"/>
    </location>
</feature>
<dbReference type="EMBL" id="JAADJZ010000017">
    <property type="protein sequence ID" value="KAF2869165.1"/>
    <property type="molecule type" value="Genomic_DNA"/>
</dbReference>
<keyword evidence="2" id="KW-0804">Transcription</keyword>
<keyword evidence="2" id="KW-0240">DNA-directed RNA polymerase</keyword>
<dbReference type="AlphaFoldDB" id="A0A7C8MK89"/>
<feature type="compositionally biased region" description="Basic residues" evidence="1">
    <location>
        <begin position="404"/>
        <end position="417"/>
    </location>
</feature>
<reference evidence="2 3" key="1">
    <citation type="submission" date="2020-01" db="EMBL/GenBank/DDBJ databases">
        <authorList>
            <consortium name="DOE Joint Genome Institute"/>
            <person name="Haridas S."/>
            <person name="Albert R."/>
            <person name="Binder M."/>
            <person name="Bloem J."/>
            <person name="Labutti K."/>
            <person name="Salamov A."/>
            <person name="Andreopoulos B."/>
            <person name="Baker S.E."/>
            <person name="Barry K."/>
            <person name="Bills G."/>
            <person name="Bluhm B.H."/>
            <person name="Cannon C."/>
            <person name="Castanera R."/>
            <person name="Culley D.E."/>
            <person name="Daum C."/>
            <person name="Ezra D."/>
            <person name="Gonzalez J.B."/>
            <person name="Henrissat B."/>
            <person name="Kuo A."/>
            <person name="Liang C."/>
            <person name="Lipzen A."/>
            <person name="Lutzoni F."/>
            <person name="Magnuson J."/>
            <person name="Mondo S."/>
            <person name="Nolan M."/>
            <person name="Ohm R."/>
            <person name="Pangilinan J."/>
            <person name="Park H.-J.H."/>
            <person name="Ramirez L."/>
            <person name="Alfaro M."/>
            <person name="Sun H."/>
            <person name="Tritt A."/>
            <person name="Yoshinaga Y."/>
            <person name="Zwiers L.-H.L."/>
            <person name="Turgeon B.G."/>
            <person name="Goodwin S.B."/>
            <person name="Spatafora J.W."/>
            <person name="Crous P.W."/>
            <person name="Grigoriev I.V."/>
        </authorList>
    </citation>
    <scope>NUCLEOTIDE SEQUENCE [LARGE SCALE GENOMIC DNA]</scope>
    <source>
        <strain evidence="2 3">CBS 611.86</strain>
    </source>
</reference>
<feature type="compositionally biased region" description="Pro residues" evidence="1">
    <location>
        <begin position="9"/>
        <end position="23"/>
    </location>
</feature>
<feature type="compositionally biased region" description="Low complexity" evidence="1">
    <location>
        <begin position="80"/>
        <end position="95"/>
    </location>
</feature>
<evidence type="ECO:0000313" key="3">
    <source>
        <dbReference type="Proteomes" id="UP000481861"/>
    </source>
</evidence>
<dbReference type="Proteomes" id="UP000481861">
    <property type="component" value="Unassembled WGS sequence"/>
</dbReference>
<protein>
    <submittedName>
        <fullName evidence="2">DNA-directed RNA polymerase I subunit RPA34.5-domain-containing protein</fullName>
    </submittedName>
</protein>
<proteinExistence type="predicted"/>
<sequence>MKKFKQTPIPLPGEKPKSKPPTPAKAKSSEFVDSSDDSSHEPQAPQPKPTKKPAKSTNIAVHKPPTNGVTKTMRKPPSKPTQATQATQKSTAAPKKQVRREEEASSSSSEESDHDDGAQNGDVQREQPTKSTGNARSGSAESSGSSSEEEPAPEVTQGAATQQSNATQSHTVEFRPAQPYVPPKNFVPAAIPHRPSPTVQMFENLEGKQVWHITAPADVPIRELKELALDQALNGEAILNYKGADYGFPAVDKSDQGTKQVLIPRKGGYKPVSARISKRFHLQQVLRLPKLSSKQADPNTGSAAAASITRSSMRAPRPQAKGLKMRYFPSGSGEHEPMTIGPSDSEGEDQPQAAAGLAVPNTTHVAQRPEKRKHDGVDDGADGVGSPPAKKHRPHKTADEIRRRQERRAKKAKAQSQ</sequence>
<dbReference type="Gene3D" id="6.20.250.70">
    <property type="match status" value="1"/>
</dbReference>
<name>A0A7C8MK89_9PLEO</name>
<dbReference type="InterPro" id="IPR053263">
    <property type="entry name" value="Euk_RPA34_RNAP_subunit"/>
</dbReference>
<dbReference type="PANTHER" id="PTHR28155:SF1">
    <property type="entry name" value="DNA-DIRECTED RNA POLYMERASE I SUBUNIT RPA34.5-DOMAIN-CONTAINING PROTEIN"/>
    <property type="match status" value="1"/>
</dbReference>
<dbReference type="OrthoDB" id="76224at2759"/>